<organism evidence="1 2">
    <name type="scientific">Kutzneria buriramensis</name>
    <dbReference type="NCBI Taxonomy" id="1045776"/>
    <lineage>
        <taxon>Bacteria</taxon>
        <taxon>Bacillati</taxon>
        <taxon>Actinomycetota</taxon>
        <taxon>Actinomycetes</taxon>
        <taxon>Pseudonocardiales</taxon>
        <taxon>Pseudonocardiaceae</taxon>
        <taxon>Kutzneria</taxon>
    </lineage>
</organism>
<name>A0A3E0HE76_9PSEU</name>
<proteinExistence type="predicted"/>
<dbReference type="InterPro" id="IPR057369">
    <property type="entry name" value="VG15"/>
</dbReference>
<accession>A0A3E0HE76</accession>
<dbReference type="OrthoDB" id="3267958at2"/>
<dbReference type="EMBL" id="QUNO01000010">
    <property type="protein sequence ID" value="REH42711.1"/>
    <property type="molecule type" value="Genomic_DNA"/>
</dbReference>
<keyword evidence="2" id="KW-1185">Reference proteome</keyword>
<evidence type="ECO:0000313" key="1">
    <source>
        <dbReference type="EMBL" id="REH42711.1"/>
    </source>
</evidence>
<reference evidence="1 2" key="1">
    <citation type="submission" date="2018-08" db="EMBL/GenBank/DDBJ databases">
        <title>Genomic Encyclopedia of Archaeal and Bacterial Type Strains, Phase II (KMG-II): from individual species to whole genera.</title>
        <authorList>
            <person name="Goeker M."/>
        </authorList>
    </citation>
    <scope>NUCLEOTIDE SEQUENCE [LARGE SCALE GENOMIC DNA]</scope>
    <source>
        <strain evidence="1 2">DSM 45791</strain>
    </source>
</reference>
<evidence type="ECO:0000313" key="2">
    <source>
        <dbReference type="Proteomes" id="UP000256269"/>
    </source>
</evidence>
<evidence type="ECO:0008006" key="3">
    <source>
        <dbReference type="Google" id="ProtNLM"/>
    </source>
</evidence>
<gene>
    <name evidence="1" type="ORF">BCF44_110208</name>
</gene>
<dbReference type="RefSeq" id="WP_116177518.1">
    <property type="nucleotide sequence ID" value="NZ_CP144375.1"/>
</dbReference>
<dbReference type="AlphaFoldDB" id="A0A3E0HE76"/>
<dbReference type="Pfam" id="PF25310">
    <property type="entry name" value="VG15"/>
    <property type="match status" value="1"/>
</dbReference>
<sequence>MTATDDRFRAVQQRAVRQAVTTVAAVWSRLNLADTAAWHTSARPELVAAISSGQTSAASTGQTYVAATLAAAGAASRPLGRLVASALAGTAAGGLPLGALVDYAWAYFRRALELGAPPGDAADIGRAKLLTYTATEVADAGRVAVQIGGFLEPEVYGYERLVHLPACGRCIVLAGRLYRYSSGFLRHPRCDCGMKPVTREQWRADGAATDPRSLFETMSKAQQNKAFGPGGAEAIRHGADISRVVNARRKGSVYVAGGHEFTHEATTTRGLGRQLGELNKRPGRRHRSSGVARPTPAQLVAVARDRDELVRQLRRFGYIRQQ</sequence>
<protein>
    <recommendedName>
        <fullName evidence="3">Capsid maturation protease</fullName>
    </recommendedName>
</protein>
<comment type="caution">
    <text evidence="1">The sequence shown here is derived from an EMBL/GenBank/DDBJ whole genome shotgun (WGS) entry which is preliminary data.</text>
</comment>
<dbReference type="Proteomes" id="UP000256269">
    <property type="component" value="Unassembled WGS sequence"/>
</dbReference>